<gene>
    <name evidence="3" type="ORF">DXD17_12345</name>
</gene>
<dbReference type="Gene3D" id="3.40.50.2000">
    <property type="entry name" value="Glycogen Phosphorylase B"/>
    <property type="match status" value="2"/>
</dbReference>
<dbReference type="CDD" id="cd03811">
    <property type="entry name" value="GT4_GT28_WabH-like"/>
    <property type="match status" value="1"/>
</dbReference>
<name>A0A3E4LJ76_9FIRM</name>
<reference evidence="3 4" key="1">
    <citation type="submission" date="2018-08" db="EMBL/GenBank/DDBJ databases">
        <title>A genome reference for cultivated species of the human gut microbiota.</title>
        <authorList>
            <person name="Zou Y."/>
            <person name="Xue W."/>
            <person name="Luo G."/>
        </authorList>
    </citation>
    <scope>NUCLEOTIDE SEQUENCE [LARGE SCALE GENOMIC DNA]</scope>
    <source>
        <strain evidence="3 4">TF11-7</strain>
    </source>
</reference>
<dbReference type="RefSeq" id="WP_117688580.1">
    <property type="nucleotide sequence ID" value="NZ_QSQN01000039.1"/>
</dbReference>
<evidence type="ECO:0000259" key="1">
    <source>
        <dbReference type="Pfam" id="PF00534"/>
    </source>
</evidence>
<sequence>MKKIFIYIHQSILKGGVEKVFYNLFNNLPDNEYQITVLNYCVYLTDDLKSVFYKGQKHRYWFYYDEWSAKPGKKFTQRVHNKIMPIMLPIWLNMQHYDIAIAAQEGMYAKFVIENIHAKRKLLWIHNDMMLCRFTEKYFTTSQEEKSCYEQFDGVACVSESVRQSMLERFGKMENLYTIYNPIDTNEIDIKLKEKHPKRSNDPLFVCVGRLVEQKGFDRLLPICKKLNGEGFKYTIWIIGEGSERARLEQIIQENQLDNVKLLGNQKNPYIYMKQADWLLCVSRHEGFNMVLHEAIYCECPIVTTLNAGTEEFLGDSEYGIVLDNTDEAIEKGMRKVLTNREIREKYYNAAKERKKTVSIEERMKTIQIFIEGN</sequence>
<dbReference type="Pfam" id="PF13439">
    <property type="entry name" value="Glyco_transf_4"/>
    <property type="match status" value="1"/>
</dbReference>
<evidence type="ECO:0000313" key="3">
    <source>
        <dbReference type="EMBL" id="RGK37406.1"/>
    </source>
</evidence>
<dbReference type="PANTHER" id="PTHR12526:SF630">
    <property type="entry name" value="GLYCOSYLTRANSFERASE"/>
    <property type="match status" value="1"/>
</dbReference>
<dbReference type="Proteomes" id="UP000260793">
    <property type="component" value="Unassembled WGS sequence"/>
</dbReference>
<evidence type="ECO:0000259" key="2">
    <source>
        <dbReference type="Pfam" id="PF13439"/>
    </source>
</evidence>
<dbReference type="InterPro" id="IPR028098">
    <property type="entry name" value="Glyco_trans_4-like_N"/>
</dbReference>
<organism evidence="3 4">
    <name type="scientific">[Ruminococcus] lactaris</name>
    <dbReference type="NCBI Taxonomy" id="46228"/>
    <lineage>
        <taxon>Bacteria</taxon>
        <taxon>Bacillati</taxon>
        <taxon>Bacillota</taxon>
        <taxon>Clostridia</taxon>
        <taxon>Lachnospirales</taxon>
        <taxon>Lachnospiraceae</taxon>
        <taxon>Mediterraneibacter</taxon>
    </lineage>
</organism>
<dbReference type="GO" id="GO:0016757">
    <property type="term" value="F:glycosyltransferase activity"/>
    <property type="evidence" value="ECO:0007669"/>
    <property type="project" value="InterPro"/>
</dbReference>
<proteinExistence type="predicted"/>
<protein>
    <submittedName>
        <fullName evidence="3">Glycosyltransferase</fullName>
    </submittedName>
</protein>
<dbReference type="AlphaFoldDB" id="A0A3E4LJ76"/>
<dbReference type="PANTHER" id="PTHR12526">
    <property type="entry name" value="GLYCOSYLTRANSFERASE"/>
    <property type="match status" value="1"/>
</dbReference>
<dbReference type="SUPFAM" id="SSF53756">
    <property type="entry name" value="UDP-Glycosyltransferase/glycogen phosphorylase"/>
    <property type="match status" value="1"/>
</dbReference>
<comment type="caution">
    <text evidence="3">The sequence shown here is derived from an EMBL/GenBank/DDBJ whole genome shotgun (WGS) entry which is preliminary data.</text>
</comment>
<accession>A0A3E4LJ76</accession>
<dbReference type="Pfam" id="PF00534">
    <property type="entry name" value="Glycos_transf_1"/>
    <property type="match status" value="1"/>
</dbReference>
<dbReference type="InterPro" id="IPR001296">
    <property type="entry name" value="Glyco_trans_1"/>
</dbReference>
<evidence type="ECO:0000313" key="4">
    <source>
        <dbReference type="Proteomes" id="UP000260793"/>
    </source>
</evidence>
<dbReference type="EMBL" id="QSQN01000039">
    <property type="protein sequence ID" value="RGK37406.1"/>
    <property type="molecule type" value="Genomic_DNA"/>
</dbReference>
<feature type="domain" description="Glycosyl transferase family 1" evidence="1">
    <location>
        <begin position="191"/>
        <end position="354"/>
    </location>
</feature>
<feature type="domain" description="Glycosyltransferase subfamily 4-like N-terminal" evidence="2">
    <location>
        <begin position="15"/>
        <end position="186"/>
    </location>
</feature>
<keyword evidence="3" id="KW-0808">Transferase</keyword>